<gene>
    <name evidence="1" type="ORF">METZ01_LOCUS80477</name>
</gene>
<organism evidence="1">
    <name type="scientific">marine metagenome</name>
    <dbReference type="NCBI Taxonomy" id="408172"/>
    <lineage>
        <taxon>unclassified sequences</taxon>
        <taxon>metagenomes</taxon>
        <taxon>ecological metagenomes</taxon>
    </lineage>
</organism>
<dbReference type="AlphaFoldDB" id="A0A381ULF7"/>
<dbReference type="Pfam" id="PF03641">
    <property type="entry name" value="Lysine_decarbox"/>
    <property type="match status" value="1"/>
</dbReference>
<dbReference type="GO" id="GO:0016799">
    <property type="term" value="F:hydrolase activity, hydrolyzing N-glycosyl compounds"/>
    <property type="evidence" value="ECO:0007669"/>
    <property type="project" value="TreeGrafter"/>
</dbReference>
<dbReference type="PANTHER" id="PTHR31223">
    <property type="entry name" value="LOG FAMILY PROTEIN YJL055W"/>
    <property type="match status" value="1"/>
</dbReference>
<name>A0A381ULF7_9ZZZZ</name>
<proteinExistence type="predicted"/>
<reference evidence="1" key="1">
    <citation type="submission" date="2018-05" db="EMBL/GenBank/DDBJ databases">
        <authorList>
            <person name="Lanie J.A."/>
            <person name="Ng W.-L."/>
            <person name="Kazmierczak K.M."/>
            <person name="Andrzejewski T.M."/>
            <person name="Davidsen T.M."/>
            <person name="Wayne K.J."/>
            <person name="Tettelin H."/>
            <person name="Glass J.I."/>
            <person name="Rusch D."/>
            <person name="Podicherti R."/>
            <person name="Tsui H.-C.T."/>
            <person name="Winkler M.E."/>
        </authorList>
    </citation>
    <scope>NUCLEOTIDE SEQUENCE</scope>
</reference>
<evidence type="ECO:0008006" key="2">
    <source>
        <dbReference type="Google" id="ProtNLM"/>
    </source>
</evidence>
<dbReference type="EMBL" id="UINC01006453">
    <property type="protein sequence ID" value="SVA27623.1"/>
    <property type="molecule type" value="Genomic_DNA"/>
</dbReference>
<dbReference type="InterPro" id="IPR031100">
    <property type="entry name" value="LOG_fam"/>
</dbReference>
<dbReference type="NCBIfam" id="TIGR00730">
    <property type="entry name" value="Rossman fold protein, TIGR00730 family"/>
    <property type="match status" value="1"/>
</dbReference>
<dbReference type="GO" id="GO:0009691">
    <property type="term" value="P:cytokinin biosynthetic process"/>
    <property type="evidence" value="ECO:0007669"/>
    <property type="project" value="InterPro"/>
</dbReference>
<evidence type="ECO:0000313" key="1">
    <source>
        <dbReference type="EMBL" id="SVA27623.1"/>
    </source>
</evidence>
<dbReference type="GO" id="GO:0005829">
    <property type="term" value="C:cytosol"/>
    <property type="evidence" value="ECO:0007669"/>
    <property type="project" value="TreeGrafter"/>
</dbReference>
<accession>A0A381ULF7</accession>
<sequence>MNEIKNVCVFAGSSFGNRKIYQQCARLLAKEIVTNGYNIVFGGGSNGLMGVLADSAIEHDGYIIGVITEQLNDIEVGHPGLNEMVIVDTMHERKKLMAEKSDAIICLPGGVGTWEEFFESLTWNQLGLQSKPIILLNIENYYSTLKDFIEHAVREGFLPQSTSNELIFADSIDEAMSLVDNFIPKDKSKWFERLKK</sequence>
<dbReference type="SUPFAM" id="SSF102405">
    <property type="entry name" value="MCP/YpsA-like"/>
    <property type="match status" value="1"/>
</dbReference>
<protein>
    <recommendedName>
        <fullName evidence="2">Cytokinin riboside 5'-monophosphate phosphoribohydrolase</fullName>
    </recommendedName>
</protein>
<dbReference type="PANTHER" id="PTHR31223:SF70">
    <property type="entry name" value="LOG FAMILY PROTEIN YJL055W"/>
    <property type="match status" value="1"/>
</dbReference>
<dbReference type="InterPro" id="IPR005269">
    <property type="entry name" value="LOG"/>
</dbReference>
<dbReference type="Gene3D" id="3.40.50.450">
    <property type="match status" value="1"/>
</dbReference>